<geneLocation type="plasmid" evidence="2">
    <name>pVPE61a</name>
</geneLocation>
<keyword evidence="2" id="KW-0614">Plasmid</keyword>
<feature type="region of interest" description="Disordered" evidence="1">
    <location>
        <begin position="1"/>
        <end position="32"/>
    </location>
</feature>
<organism evidence="2">
    <name type="scientific">Vibrio parahaemolyticus</name>
    <dbReference type="NCBI Taxonomy" id="670"/>
    <lineage>
        <taxon>Bacteria</taxon>
        <taxon>Pseudomonadati</taxon>
        <taxon>Pseudomonadota</taxon>
        <taxon>Gammaproteobacteria</taxon>
        <taxon>Vibrionales</taxon>
        <taxon>Vibrionaceae</taxon>
        <taxon>Vibrio</taxon>
    </lineage>
</organism>
<dbReference type="EMBL" id="AP014860">
    <property type="protein sequence ID" value="BAX56928.1"/>
    <property type="molecule type" value="Genomic_DNA"/>
</dbReference>
<dbReference type="RefSeq" id="WP_274596720.1">
    <property type="nucleotide sequence ID" value="NZ_AP014860.1"/>
</dbReference>
<evidence type="ECO:0000313" key="2">
    <source>
        <dbReference type="EMBL" id="BAX56928.1"/>
    </source>
</evidence>
<gene>
    <name evidence="2" type="primary">trbI</name>
</gene>
<dbReference type="AlphaFoldDB" id="A0A1Y1BEZ4"/>
<reference evidence="2" key="1">
    <citation type="journal article" date="2017" name="Infect. Genet. Evol.">
        <title>Plasmid dynamics in Vibrio parahaemolyticus strains related to shrimp Acute Hepatopancreatic Necrosis Syndrome (AHPNS).</title>
        <authorList>
            <person name="Theethakaew C."/>
            <person name="Nakamura S."/>
            <person name="Motooka D."/>
            <person name="Matsuda S."/>
            <person name="Kodama T."/>
            <person name="Chonsin K."/>
            <person name="Suthienkul O."/>
            <person name="Iida T."/>
        </authorList>
    </citation>
    <scope>NUCLEOTIDE SEQUENCE</scope>
    <source>
        <strain evidence="2">VPE61</strain>
        <plasmid evidence="2">pVPE61a</plasmid>
    </source>
</reference>
<protein>
    <submittedName>
        <fullName evidence="2">Conjugative transfer protein TrbI</fullName>
    </submittedName>
</protein>
<dbReference type="Pfam" id="PF03743">
    <property type="entry name" value="TrbI"/>
    <property type="match status" value="1"/>
</dbReference>
<accession>A0A1Y1BEZ4</accession>
<dbReference type="InterPro" id="IPR005498">
    <property type="entry name" value="T4SS_VirB10/TraB/TrbI"/>
</dbReference>
<name>A0A1Y1BEZ4_VIBPH</name>
<sequence>MLGGISGISQAAVSDGDDDSRSTGESVADGVTQQYAETGNMLIRKNMNIQPTIEIDNAEQFYIMVSQDVILPPYSSIR</sequence>
<proteinExistence type="predicted"/>
<evidence type="ECO:0000256" key="1">
    <source>
        <dbReference type="SAM" id="MobiDB-lite"/>
    </source>
</evidence>